<dbReference type="HAMAP" id="MF_00182">
    <property type="entry name" value="Formyl_trans"/>
    <property type="match status" value="1"/>
</dbReference>
<dbReference type="EC" id="2.1.2.9" evidence="2 5"/>
<keyword evidence="4 5" id="KW-0648">Protein biosynthesis</keyword>
<dbReference type="InterPro" id="IPR005793">
    <property type="entry name" value="Formyl_trans_C"/>
</dbReference>
<dbReference type="CDD" id="cd08646">
    <property type="entry name" value="FMT_core_Met-tRNA-FMT_N"/>
    <property type="match status" value="1"/>
</dbReference>
<dbReference type="InterPro" id="IPR005794">
    <property type="entry name" value="Fmt"/>
</dbReference>
<sequence length="315" mass="36040">MYKVVFCGTPQISVEILKALEKLNVEIVGVITQPDKQVGRKKEIKFSEVKEYCLIKKYKLFQPYKISDIEEELKILKPDFMLTCAYGQIISDSILKLFKNCINTHASILPKYRGGSPIQFAIMNGEKKTGISLMKMVKKMDAGEVYYQEEIDIDETDDSATLFAKMAVLGKKMIKEKLMDIFDGKIVGQKQDESKVTFAYNLKNEEEKINWNKSANEINNFIRALSPKPIAFTFFNRERIKIKKARVIKNEENLVTIDKIFLNGEVILIDKEGIVVNTGNGYLKILELQRQGKNMVKASTFYDPNSAIKIGTKFE</sequence>
<evidence type="ECO:0000256" key="1">
    <source>
        <dbReference type="ARBA" id="ARBA00010699"/>
    </source>
</evidence>
<dbReference type="GO" id="GO:0004479">
    <property type="term" value="F:methionyl-tRNA formyltransferase activity"/>
    <property type="evidence" value="ECO:0007669"/>
    <property type="project" value="UniProtKB-UniRule"/>
</dbReference>
<accession>A0A2K8SF13</accession>
<dbReference type="Proteomes" id="UP000231823">
    <property type="component" value="Chromosome"/>
</dbReference>
<dbReference type="EMBL" id="CP025057">
    <property type="protein sequence ID" value="AUB31430.1"/>
    <property type="molecule type" value="Genomic_DNA"/>
</dbReference>
<gene>
    <name evidence="5 8" type="primary">fmt</name>
    <name evidence="8" type="ORF">SFLOR_v1c03730</name>
</gene>
<dbReference type="Pfam" id="PF02911">
    <property type="entry name" value="Formyl_trans_C"/>
    <property type="match status" value="1"/>
</dbReference>
<reference evidence="8 9" key="1">
    <citation type="submission" date="2017-12" db="EMBL/GenBank/DDBJ databases">
        <title>Complete genome sequence of Spiroplasma floricola 23-6 (ATCC 29989).</title>
        <authorList>
            <person name="Tsai Y.-M."/>
            <person name="Wu P.-S."/>
            <person name="Lo W.-S."/>
            <person name="Kuo C.-H."/>
        </authorList>
    </citation>
    <scope>NUCLEOTIDE SEQUENCE [LARGE SCALE GENOMIC DNA]</scope>
    <source>
        <strain evidence="8 9">23-6</strain>
    </source>
</reference>
<comment type="function">
    <text evidence="5">Attaches a formyl group to the free amino group of methionyl-tRNA(fMet). The formyl group appears to play a dual role in the initiator identity of N-formylmethionyl-tRNA by promoting its recognition by IF2 and preventing the misappropriation of this tRNA by the elongation apparatus.</text>
</comment>
<comment type="similarity">
    <text evidence="1 5">Belongs to the Fmt family.</text>
</comment>
<dbReference type="PANTHER" id="PTHR11138">
    <property type="entry name" value="METHIONYL-TRNA FORMYLTRANSFERASE"/>
    <property type="match status" value="1"/>
</dbReference>
<dbReference type="PROSITE" id="PS00373">
    <property type="entry name" value="GART"/>
    <property type="match status" value="1"/>
</dbReference>
<dbReference type="CDD" id="cd08704">
    <property type="entry name" value="Met_tRNA_FMT_C"/>
    <property type="match status" value="1"/>
</dbReference>
<organism evidence="8 9">
    <name type="scientific">Spiroplasma floricola 23-6</name>
    <dbReference type="NCBI Taxonomy" id="1336749"/>
    <lineage>
        <taxon>Bacteria</taxon>
        <taxon>Bacillati</taxon>
        <taxon>Mycoplasmatota</taxon>
        <taxon>Mollicutes</taxon>
        <taxon>Entomoplasmatales</taxon>
        <taxon>Spiroplasmataceae</taxon>
        <taxon>Spiroplasma</taxon>
    </lineage>
</organism>
<dbReference type="AlphaFoldDB" id="A0A2K8SF13"/>
<dbReference type="Pfam" id="PF00551">
    <property type="entry name" value="Formyl_trans_N"/>
    <property type="match status" value="1"/>
</dbReference>
<dbReference type="RefSeq" id="WP_100916417.1">
    <property type="nucleotide sequence ID" value="NZ_CP025057.1"/>
</dbReference>
<dbReference type="OrthoDB" id="9802815at2"/>
<evidence type="ECO:0000259" key="7">
    <source>
        <dbReference type="Pfam" id="PF02911"/>
    </source>
</evidence>
<comment type="catalytic activity">
    <reaction evidence="5">
        <text>L-methionyl-tRNA(fMet) + (6R)-10-formyltetrahydrofolate = N-formyl-L-methionyl-tRNA(fMet) + (6S)-5,6,7,8-tetrahydrofolate + H(+)</text>
        <dbReference type="Rhea" id="RHEA:24380"/>
        <dbReference type="Rhea" id="RHEA-COMP:9952"/>
        <dbReference type="Rhea" id="RHEA-COMP:9953"/>
        <dbReference type="ChEBI" id="CHEBI:15378"/>
        <dbReference type="ChEBI" id="CHEBI:57453"/>
        <dbReference type="ChEBI" id="CHEBI:78530"/>
        <dbReference type="ChEBI" id="CHEBI:78844"/>
        <dbReference type="ChEBI" id="CHEBI:195366"/>
        <dbReference type="EC" id="2.1.2.9"/>
    </reaction>
</comment>
<dbReference type="InterPro" id="IPR041711">
    <property type="entry name" value="Met-tRNA-FMT_N"/>
</dbReference>
<proteinExistence type="inferred from homology"/>
<keyword evidence="9" id="KW-1185">Reference proteome</keyword>
<keyword evidence="3 5" id="KW-0808">Transferase</keyword>
<dbReference type="InterPro" id="IPR044135">
    <property type="entry name" value="Met-tRNA-FMT_C"/>
</dbReference>
<evidence type="ECO:0000256" key="3">
    <source>
        <dbReference type="ARBA" id="ARBA00022679"/>
    </source>
</evidence>
<dbReference type="PANTHER" id="PTHR11138:SF5">
    <property type="entry name" value="METHIONYL-TRNA FORMYLTRANSFERASE, MITOCHONDRIAL"/>
    <property type="match status" value="1"/>
</dbReference>
<dbReference type="Gene3D" id="3.40.50.12230">
    <property type="match status" value="1"/>
</dbReference>
<dbReference type="InterPro" id="IPR002376">
    <property type="entry name" value="Formyl_transf_N"/>
</dbReference>
<evidence type="ECO:0000313" key="9">
    <source>
        <dbReference type="Proteomes" id="UP000231823"/>
    </source>
</evidence>
<feature type="binding site" evidence="5">
    <location>
        <begin position="107"/>
        <end position="110"/>
    </location>
    <ligand>
        <name>(6S)-5,6,7,8-tetrahydrofolate</name>
        <dbReference type="ChEBI" id="CHEBI:57453"/>
    </ligand>
</feature>
<dbReference type="SUPFAM" id="SSF50486">
    <property type="entry name" value="FMT C-terminal domain-like"/>
    <property type="match status" value="1"/>
</dbReference>
<feature type="domain" description="Formyl transferase C-terminal" evidence="7">
    <location>
        <begin position="202"/>
        <end position="302"/>
    </location>
</feature>
<feature type="domain" description="Formyl transferase N-terminal" evidence="6">
    <location>
        <begin position="4"/>
        <end position="176"/>
    </location>
</feature>
<protein>
    <recommendedName>
        <fullName evidence="2 5">Methionyl-tRNA formyltransferase</fullName>
        <ecNumber evidence="2 5">2.1.2.9</ecNumber>
    </recommendedName>
</protein>
<evidence type="ECO:0000256" key="5">
    <source>
        <dbReference type="HAMAP-Rule" id="MF_00182"/>
    </source>
</evidence>
<dbReference type="InterPro" id="IPR011034">
    <property type="entry name" value="Formyl_transferase-like_C_sf"/>
</dbReference>
<evidence type="ECO:0000256" key="4">
    <source>
        <dbReference type="ARBA" id="ARBA00022917"/>
    </source>
</evidence>
<dbReference type="NCBIfam" id="TIGR00460">
    <property type="entry name" value="fmt"/>
    <property type="match status" value="1"/>
</dbReference>
<dbReference type="GO" id="GO:0005829">
    <property type="term" value="C:cytosol"/>
    <property type="evidence" value="ECO:0007669"/>
    <property type="project" value="TreeGrafter"/>
</dbReference>
<dbReference type="InterPro" id="IPR001555">
    <property type="entry name" value="GART_AS"/>
</dbReference>
<evidence type="ECO:0000256" key="2">
    <source>
        <dbReference type="ARBA" id="ARBA00012261"/>
    </source>
</evidence>
<dbReference type="SUPFAM" id="SSF53328">
    <property type="entry name" value="Formyltransferase"/>
    <property type="match status" value="1"/>
</dbReference>
<dbReference type="KEGG" id="sfz:SFLOR_v1c03730"/>
<name>A0A2K8SF13_9MOLU</name>
<evidence type="ECO:0000313" key="8">
    <source>
        <dbReference type="EMBL" id="AUB31430.1"/>
    </source>
</evidence>
<evidence type="ECO:0000259" key="6">
    <source>
        <dbReference type="Pfam" id="PF00551"/>
    </source>
</evidence>
<dbReference type="InterPro" id="IPR036477">
    <property type="entry name" value="Formyl_transf_N_sf"/>
</dbReference>